<accession>A0A382YSH5</accession>
<dbReference type="SUPFAM" id="SSF53474">
    <property type="entry name" value="alpha/beta-Hydrolases"/>
    <property type="match status" value="1"/>
</dbReference>
<name>A0A382YSH5_9ZZZZ</name>
<dbReference type="EMBL" id="UINC01177671">
    <property type="protein sequence ID" value="SVD85438.1"/>
    <property type="molecule type" value="Genomic_DNA"/>
</dbReference>
<reference evidence="1" key="1">
    <citation type="submission" date="2018-05" db="EMBL/GenBank/DDBJ databases">
        <authorList>
            <person name="Lanie J.A."/>
            <person name="Ng W.-L."/>
            <person name="Kazmierczak K.M."/>
            <person name="Andrzejewski T.M."/>
            <person name="Davidsen T.M."/>
            <person name="Wayne K.J."/>
            <person name="Tettelin H."/>
            <person name="Glass J.I."/>
            <person name="Rusch D."/>
            <person name="Podicherti R."/>
            <person name="Tsui H.-C.T."/>
            <person name="Winkler M.E."/>
        </authorList>
    </citation>
    <scope>NUCLEOTIDE SEQUENCE</scope>
</reference>
<proteinExistence type="predicted"/>
<gene>
    <name evidence="1" type="ORF">METZ01_LOCUS438292</name>
</gene>
<feature type="non-terminal residue" evidence="1">
    <location>
        <position position="1"/>
    </location>
</feature>
<organism evidence="1">
    <name type="scientific">marine metagenome</name>
    <dbReference type="NCBI Taxonomy" id="408172"/>
    <lineage>
        <taxon>unclassified sequences</taxon>
        <taxon>metagenomes</taxon>
        <taxon>ecological metagenomes</taxon>
    </lineage>
</organism>
<dbReference type="InterPro" id="IPR029058">
    <property type="entry name" value="AB_hydrolase_fold"/>
</dbReference>
<protein>
    <submittedName>
        <fullName evidence="1">Uncharacterized protein</fullName>
    </submittedName>
</protein>
<dbReference type="Gene3D" id="3.40.50.1820">
    <property type="entry name" value="alpha/beta hydrolase"/>
    <property type="match status" value="1"/>
</dbReference>
<evidence type="ECO:0000313" key="1">
    <source>
        <dbReference type="EMBL" id="SVD85438.1"/>
    </source>
</evidence>
<feature type="non-terminal residue" evidence="1">
    <location>
        <position position="120"/>
    </location>
</feature>
<dbReference type="AlphaFoldDB" id="A0A382YSH5"/>
<sequence length="120" mass="13832">VYAQWDSDQWLESPVSDEVFQNYLGFFTYESDLNFNLDVREISQEEGIYKERITFQSTPNMSVTADYYRLNSHESISRPHVIVVHGGTASGKDAMYNRVVKGLIRHGMNVLAIDLLYFGE</sequence>